<protein>
    <submittedName>
        <fullName evidence="2">Uncharacterized protein</fullName>
    </submittedName>
</protein>
<gene>
    <name evidence="2" type="ORF">ACFQLX_15530</name>
</gene>
<proteinExistence type="predicted"/>
<name>A0ABW2GJ50_9ACTN</name>
<keyword evidence="3" id="KW-1185">Reference proteome</keyword>
<comment type="caution">
    <text evidence="2">The sequence shown here is derived from an EMBL/GenBank/DDBJ whole genome shotgun (WGS) entry which is preliminary data.</text>
</comment>
<dbReference type="Proteomes" id="UP001596413">
    <property type="component" value="Unassembled WGS sequence"/>
</dbReference>
<dbReference type="EMBL" id="JBHSZO010000022">
    <property type="protein sequence ID" value="MFC7219573.1"/>
    <property type="molecule type" value="Genomic_DNA"/>
</dbReference>
<organism evidence="2 3">
    <name type="scientific">Streptomyces polyrhachis</name>
    <dbReference type="NCBI Taxonomy" id="1282885"/>
    <lineage>
        <taxon>Bacteria</taxon>
        <taxon>Bacillati</taxon>
        <taxon>Actinomycetota</taxon>
        <taxon>Actinomycetes</taxon>
        <taxon>Kitasatosporales</taxon>
        <taxon>Streptomycetaceae</taxon>
        <taxon>Streptomyces</taxon>
    </lineage>
</organism>
<feature type="region of interest" description="Disordered" evidence="1">
    <location>
        <begin position="1"/>
        <end position="61"/>
    </location>
</feature>
<reference evidence="3" key="1">
    <citation type="journal article" date="2019" name="Int. J. Syst. Evol. Microbiol.">
        <title>The Global Catalogue of Microorganisms (GCM) 10K type strain sequencing project: providing services to taxonomists for standard genome sequencing and annotation.</title>
        <authorList>
            <consortium name="The Broad Institute Genomics Platform"/>
            <consortium name="The Broad Institute Genome Sequencing Center for Infectious Disease"/>
            <person name="Wu L."/>
            <person name="Ma J."/>
        </authorList>
    </citation>
    <scope>NUCLEOTIDE SEQUENCE [LARGE SCALE GENOMIC DNA]</scope>
    <source>
        <strain evidence="3">CGMCC 1.13681</strain>
    </source>
</reference>
<feature type="compositionally biased region" description="Basic and acidic residues" evidence="1">
    <location>
        <begin position="48"/>
        <end position="61"/>
    </location>
</feature>
<sequence length="61" mass="6454">MSEETTQQPAPSRGPQSPAVPVGPGGPGRRPVPTPSEVFPPGHRRDHRPPADHTLTEARTA</sequence>
<dbReference type="RefSeq" id="WP_386415420.1">
    <property type="nucleotide sequence ID" value="NZ_JBHSZO010000022.1"/>
</dbReference>
<evidence type="ECO:0000313" key="2">
    <source>
        <dbReference type="EMBL" id="MFC7219573.1"/>
    </source>
</evidence>
<accession>A0ABW2GJ50</accession>
<evidence type="ECO:0000313" key="3">
    <source>
        <dbReference type="Proteomes" id="UP001596413"/>
    </source>
</evidence>
<evidence type="ECO:0000256" key="1">
    <source>
        <dbReference type="SAM" id="MobiDB-lite"/>
    </source>
</evidence>
<feature type="compositionally biased region" description="Polar residues" evidence="1">
    <location>
        <begin position="1"/>
        <end position="10"/>
    </location>
</feature>